<keyword evidence="6 7" id="KW-0472">Membrane</keyword>
<keyword evidence="4 7" id="KW-0812">Transmembrane</keyword>
<keyword evidence="9" id="KW-0762">Sugar transport</keyword>
<dbReference type="Pfam" id="PF00528">
    <property type="entry name" value="BPD_transp_1"/>
    <property type="match status" value="1"/>
</dbReference>
<name>A0A4V3EAZ0_9MICO</name>
<feature type="transmembrane region" description="Helical" evidence="7">
    <location>
        <begin position="75"/>
        <end position="99"/>
    </location>
</feature>
<evidence type="ECO:0000256" key="4">
    <source>
        <dbReference type="ARBA" id="ARBA00022692"/>
    </source>
</evidence>
<dbReference type="RefSeq" id="WP_133763835.1">
    <property type="nucleotide sequence ID" value="NZ_BAAARP010000001.1"/>
</dbReference>
<keyword evidence="3" id="KW-1003">Cell membrane</keyword>
<feature type="transmembrane region" description="Helical" evidence="7">
    <location>
        <begin position="177"/>
        <end position="197"/>
    </location>
</feature>
<dbReference type="GO" id="GO:0055085">
    <property type="term" value="P:transmembrane transport"/>
    <property type="evidence" value="ECO:0007669"/>
    <property type="project" value="InterPro"/>
</dbReference>
<dbReference type="Proteomes" id="UP000295344">
    <property type="component" value="Unassembled WGS sequence"/>
</dbReference>
<comment type="caution">
    <text evidence="9">The sequence shown here is derived from an EMBL/GenBank/DDBJ whole genome shotgun (WGS) entry which is preliminary data.</text>
</comment>
<dbReference type="InterPro" id="IPR035906">
    <property type="entry name" value="MetI-like_sf"/>
</dbReference>
<dbReference type="OrthoDB" id="9794684at2"/>
<dbReference type="PANTHER" id="PTHR32243:SF18">
    <property type="entry name" value="INNER MEMBRANE ABC TRANSPORTER PERMEASE PROTEIN YCJP"/>
    <property type="match status" value="1"/>
</dbReference>
<sequence>MPIASPVATVVQQSAFQGGVLPMLAGLAADPQTRTWFVNSLAVSAATVLLAVGIGAPAGYVIARGRSRAVDGFALIVFAMQALPAVILLVPLFVLLAVAHLVDSLPALTLVYAGSTVAIATWTMSSAIESVPVSLEEAAWLDGCSVLTGFVRVVLPNALGGVLGTAVLAFLFAWNEYLVAVVLLTSTSNWTVGLGVISGRSAALGVVAMLPPLLVFAVLHRFFRFGGVAGAVVR</sequence>
<dbReference type="EMBL" id="SOAM01000001">
    <property type="protein sequence ID" value="TDS79554.1"/>
    <property type="molecule type" value="Genomic_DNA"/>
</dbReference>
<reference evidence="9 10" key="1">
    <citation type="submission" date="2019-03" db="EMBL/GenBank/DDBJ databases">
        <title>Genomic Encyclopedia of Archaeal and Bacterial Type Strains, Phase II (KMG-II): from individual species to whole genera.</title>
        <authorList>
            <person name="Goeker M."/>
        </authorList>
    </citation>
    <scope>NUCLEOTIDE SEQUENCE [LARGE SCALE GENOMIC DNA]</scope>
    <source>
        <strain evidence="9 10">DSM 24782</strain>
    </source>
</reference>
<evidence type="ECO:0000259" key="8">
    <source>
        <dbReference type="PROSITE" id="PS50928"/>
    </source>
</evidence>
<dbReference type="CDD" id="cd06261">
    <property type="entry name" value="TM_PBP2"/>
    <property type="match status" value="1"/>
</dbReference>
<feature type="transmembrane region" description="Helical" evidence="7">
    <location>
        <begin position="204"/>
        <end position="223"/>
    </location>
</feature>
<evidence type="ECO:0000256" key="3">
    <source>
        <dbReference type="ARBA" id="ARBA00022475"/>
    </source>
</evidence>
<dbReference type="AlphaFoldDB" id="A0A4V3EAZ0"/>
<feature type="domain" description="ABC transmembrane type-1" evidence="8">
    <location>
        <begin position="37"/>
        <end position="225"/>
    </location>
</feature>
<keyword evidence="5 7" id="KW-1133">Transmembrane helix</keyword>
<dbReference type="InterPro" id="IPR050901">
    <property type="entry name" value="BP-dep_ABC_trans_perm"/>
</dbReference>
<comment type="similarity">
    <text evidence="7">Belongs to the binding-protein-dependent transport system permease family.</text>
</comment>
<evidence type="ECO:0000313" key="9">
    <source>
        <dbReference type="EMBL" id="TDS79554.1"/>
    </source>
</evidence>
<keyword evidence="2 7" id="KW-0813">Transport</keyword>
<accession>A0A4V3EAZ0</accession>
<dbReference type="PROSITE" id="PS50928">
    <property type="entry name" value="ABC_TM1"/>
    <property type="match status" value="1"/>
</dbReference>
<proteinExistence type="inferred from homology"/>
<feature type="transmembrane region" description="Helical" evidence="7">
    <location>
        <begin position="41"/>
        <end position="63"/>
    </location>
</feature>
<dbReference type="GO" id="GO:0005886">
    <property type="term" value="C:plasma membrane"/>
    <property type="evidence" value="ECO:0007669"/>
    <property type="project" value="UniProtKB-SubCell"/>
</dbReference>
<comment type="subcellular location">
    <subcellularLocation>
        <location evidence="1 7">Cell membrane</location>
        <topology evidence="1 7">Multi-pass membrane protein</topology>
    </subcellularLocation>
</comment>
<keyword evidence="10" id="KW-1185">Reference proteome</keyword>
<dbReference type="InterPro" id="IPR000515">
    <property type="entry name" value="MetI-like"/>
</dbReference>
<evidence type="ECO:0000256" key="5">
    <source>
        <dbReference type="ARBA" id="ARBA00022989"/>
    </source>
</evidence>
<evidence type="ECO:0000256" key="7">
    <source>
        <dbReference type="RuleBase" id="RU363032"/>
    </source>
</evidence>
<dbReference type="Gene3D" id="1.10.3720.10">
    <property type="entry name" value="MetI-like"/>
    <property type="match status" value="1"/>
</dbReference>
<evidence type="ECO:0000256" key="1">
    <source>
        <dbReference type="ARBA" id="ARBA00004651"/>
    </source>
</evidence>
<feature type="transmembrane region" description="Helical" evidence="7">
    <location>
        <begin position="149"/>
        <end position="171"/>
    </location>
</feature>
<evidence type="ECO:0000313" key="10">
    <source>
        <dbReference type="Proteomes" id="UP000295344"/>
    </source>
</evidence>
<protein>
    <submittedName>
        <fullName evidence="9">Multiple sugar transport system permease protein</fullName>
    </submittedName>
</protein>
<evidence type="ECO:0000256" key="6">
    <source>
        <dbReference type="ARBA" id="ARBA00023136"/>
    </source>
</evidence>
<evidence type="ECO:0000256" key="2">
    <source>
        <dbReference type="ARBA" id="ARBA00022448"/>
    </source>
</evidence>
<gene>
    <name evidence="9" type="ORF">CLV52_0085</name>
</gene>
<dbReference type="SUPFAM" id="SSF161098">
    <property type="entry name" value="MetI-like"/>
    <property type="match status" value="1"/>
</dbReference>
<dbReference type="PANTHER" id="PTHR32243">
    <property type="entry name" value="MALTOSE TRANSPORT SYSTEM PERMEASE-RELATED"/>
    <property type="match status" value="1"/>
</dbReference>
<organism evidence="9 10">
    <name type="scientific">Amnibacterium kyonggiense</name>
    <dbReference type="NCBI Taxonomy" id="595671"/>
    <lineage>
        <taxon>Bacteria</taxon>
        <taxon>Bacillati</taxon>
        <taxon>Actinomycetota</taxon>
        <taxon>Actinomycetes</taxon>
        <taxon>Micrococcales</taxon>
        <taxon>Microbacteriaceae</taxon>
        <taxon>Amnibacterium</taxon>
    </lineage>
</organism>